<keyword evidence="3" id="KW-1133">Transmembrane helix</keyword>
<dbReference type="Pfam" id="PF13374">
    <property type="entry name" value="TPR_10"/>
    <property type="match status" value="1"/>
</dbReference>
<feature type="repeat" description="TPR" evidence="1">
    <location>
        <begin position="286"/>
        <end position="319"/>
    </location>
</feature>
<dbReference type="OrthoDB" id="9765084at2"/>
<gene>
    <name evidence="4" type="ORF">DKW60_19825</name>
</gene>
<feature type="coiled-coil region" evidence="2">
    <location>
        <begin position="77"/>
        <end position="104"/>
    </location>
</feature>
<dbReference type="PANTHER" id="PTHR12558:SF13">
    <property type="entry name" value="CELL DIVISION CYCLE PROTEIN 27 HOMOLOG"/>
    <property type="match status" value="1"/>
</dbReference>
<feature type="transmembrane region" description="Helical" evidence="3">
    <location>
        <begin position="12"/>
        <end position="35"/>
    </location>
</feature>
<evidence type="ECO:0000313" key="4">
    <source>
        <dbReference type="EMBL" id="PWQ92692.1"/>
    </source>
</evidence>
<sequence length="477" mass="53103">MQRDTITAQQGQGLLVSFAVLILIGAIGTVAYTVIQSEKIKQETTNINAIQSAPKISDSELQGIAQALVKKHLGGKQSAQDEDIQALSNTLHNLKNNTSEAAAQTLLLLKQDKLDEATDTLKALALDTKSKRDAAKLWVDIGNISNLSTRQAAIDAYQKSVTLDPDNINAWNRIGHLERANKNFDRAEIAYKNVTRLSGDMTHTQALSFANFGLLHQSQKKYQEAIESFTQALKINTQLNNTSGIASNNENLASLQRTLKNYDSAESHYKAAFEIYRQENQQAKLIELHSALGSLYQTRKQTELALLEYEKALSLTQENPNKRFSAGLYANMGILSQQSNDLEKAESYFNQALVLYQALQQDQGTADQYSNLAILARNKKQFENSESLHLKSIELYEKVNATQAIVTQYTNLGFLYTAWNKAETACTYWQKSLDGLSEPAQADRKIRIQDIINRDCKAYSGTSNSEDISNDTSVTED</sequence>
<evidence type="ECO:0000313" key="5">
    <source>
        <dbReference type="Proteomes" id="UP000245539"/>
    </source>
</evidence>
<feature type="repeat" description="TPR" evidence="1">
    <location>
        <begin position="326"/>
        <end position="359"/>
    </location>
</feature>
<evidence type="ECO:0000256" key="2">
    <source>
        <dbReference type="SAM" id="Coils"/>
    </source>
</evidence>
<dbReference type="AlphaFoldDB" id="A0A317C9F6"/>
<keyword evidence="3" id="KW-0472">Membrane</keyword>
<proteinExistence type="predicted"/>
<dbReference type="Pfam" id="PF13181">
    <property type="entry name" value="TPR_8"/>
    <property type="match status" value="1"/>
</dbReference>
<evidence type="ECO:0000256" key="1">
    <source>
        <dbReference type="PROSITE-ProRule" id="PRU00339"/>
    </source>
</evidence>
<name>A0A317C9F6_9GAMM</name>
<dbReference type="PROSITE" id="PS50005">
    <property type="entry name" value="TPR"/>
    <property type="match status" value="3"/>
</dbReference>
<dbReference type="PANTHER" id="PTHR12558">
    <property type="entry name" value="CELL DIVISION CYCLE 16,23,27"/>
    <property type="match status" value="1"/>
</dbReference>
<dbReference type="RefSeq" id="WP_109839410.1">
    <property type="nucleotide sequence ID" value="NZ_QGKM01000078.1"/>
</dbReference>
<protein>
    <submittedName>
        <fullName evidence="4">Uncharacterized protein</fullName>
    </submittedName>
</protein>
<organism evidence="4 5">
    <name type="scientific">Leucothrix pacifica</name>
    <dbReference type="NCBI Taxonomy" id="1247513"/>
    <lineage>
        <taxon>Bacteria</taxon>
        <taxon>Pseudomonadati</taxon>
        <taxon>Pseudomonadota</taxon>
        <taxon>Gammaproteobacteria</taxon>
        <taxon>Thiotrichales</taxon>
        <taxon>Thiotrichaceae</taxon>
        <taxon>Leucothrix</taxon>
    </lineage>
</organism>
<reference evidence="4 5" key="1">
    <citation type="submission" date="2018-05" db="EMBL/GenBank/DDBJ databases">
        <title>Leucothrix arctica sp. nov., isolated from Arctic seawater.</title>
        <authorList>
            <person name="Choi A."/>
            <person name="Baek K."/>
        </authorList>
    </citation>
    <scope>NUCLEOTIDE SEQUENCE [LARGE SCALE GENOMIC DNA]</scope>
    <source>
        <strain evidence="4 5">JCM 18388</strain>
    </source>
</reference>
<dbReference type="InterPro" id="IPR011990">
    <property type="entry name" value="TPR-like_helical_dom_sf"/>
</dbReference>
<keyword evidence="1" id="KW-0802">TPR repeat</keyword>
<dbReference type="SUPFAM" id="SSF48452">
    <property type="entry name" value="TPR-like"/>
    <property type="match status" value="2"/>
</dbReference>
<evidence type="ECO:0000256" key="3">
    <source>
        <dbReference type="SAM" id="Phobius"/>
    </source>
</evidence>
<dbReference type="Gene3D" id="1.25.40.10">
    <property type="entry name" value="Tetratricopeptide repeat domain"/>
    <property type="match status" value="2"/>
</dbReference>
<dbReference type="InterPro" id="IPR019734">
    <property type="entry name" value="TPR_rpt"/>
</dbReference>
<dbReference type="Proteomes" id="UP000245539">
    <property type="component" value="Unassembled WGS sequence"/>
</dbReference>
<accession>A0A317C9F6</accession>
<dbReference type="SMART" id="SM00028">
    <property type="entry name" value="TPR"/>
    <property type="match status" value="8"/>
</dbReference>
<dbReference type="Pfam" id="PF13424">
    <property type="entry name" value="TPR_12"/>
    <property type="match status" value="2"/>
</dbReference>
<dbReference type="EMBL" id="QGKM01000078">
    <property type="protein sequence ID" value="PWQ92692.1"/>
    <property type="molecule type" value="Genomic_DNA"/>
</dbReference>
<keyword evidence="3" id="KW-0812">Transmembrane</keyword>
<feature type="repeat" description="TPR" evidence="1">
    <location>
        <begin position="206"/>
        <end position="239"/>
    </location>
</feature>
<keyword evidence="5" id="KW-1185">Reference proteome</keyword>
<comment type="caution">
    <text evidence="4">The sequence shown here is derived from an EMBL/GenBank/DDBJ whole genome shotgun (WGS) entry which is preliminary data.</text>
</comment>
<keyword evidence="2" id="KW-0175">Coiled coil</keyword>